<organism evidence="3 4">
    <name type="scientific">Dendrobium catenatum</name>
    <dbReference type="NCBI Taxonomy" id="906689"/>
    <lineage>
        <taxon>Eukaryota</taxon>
        <taxon>Viridiplantae</taxon>
        <taxon>Streptophyta</taxon>
        <taxon>Embryophyta</taxon>
        <taxon>Tracheophyta</taxon>
        <taxon>Spermatophyta</taxon>
        <taxon>Magnoliopsida</taxon>
        <taxon>Liliopsida</taxon>
        <taxon>Asparagales</taxon>
        <taxon>Orchidaceae</taxon>
        <taxon>Epidendroideae</taxon>
        <taxon>Malaxideae</taxon>
        <taxon>Dendrobiinae</taxon>
        <taxon>Dendrobium</taxon>
    </lineage>
</organism>
<dbReference type="AlphaFoldDB" id="A0A2I0W7I6"/>
<protein>
    <recommendedName>
        <fullName evidence="2">PB1 domain-containing protein</fullName>
    </recommendedName>
</protein>
<gene>
    <name evidence="3" type="ORF">MA16_Dca004465</name>
</gene>
<evidence type="ECO:0000256" key="1">
    <source>
        <dbReference type="SAM" id="MobiDB-lite"/>
    </source>
</evidence>
<dbReference type="SMART" id="SM00666">
    <property type="entry name" value="PB1"/>
    <property type="match status" value="1"/>
</dbReference>
<dbReference type="Gene3D" id="3.10.20.90">
    <property type="entry name" value="Phosphatidylinositol 3-kinase Catalytic Subunit, Chain A, domain 1"/>
    <property type="match status" value="1"/>
</dbReference>
<dbReference type="PANTHER" id="PTHR31066">
    <property type="entry name" value="OS05G0427100 PROTEIN-RELATED"/>
    <property type="match status" value="1"/>
</dbReference>
<sequence>MAAVFSRAPQTATSATSAAILAFYPFPASSPLKARTMTPKFSIFNESFRNLSYFFLFTFAELKEKIAGMFNADLVVKYQLMAEDLDTLVSVKTDEDLYHMIDEYDRPRSPTVASSPLFRLFLFPSPAAVATAAAAEPAATLDQRYVDAINGGLPTPQPAHYAGCGGMHRVRSTPNLGRVSGGGSPMAYQRPNAAFGYGGGPGWRMGGGGGFRQEVGCGCGCNCGCVCSSSQLMRKYVPSPPTAGGSPWGHLTEVSPPRRGSQGSQLGPAIAGSSMRVVWE</sequence>
<proteinExistence type="predicted"/>
<evidence type="ECO:0000259" key="2">
    <source>
        <dbReference type="SMART" id="SM00666"/>
    </source>
</evidence>
<evidence type="ECO:0000313" key="3">
    <source>
        <dbReference type="EMBL" id="PKU71623.1"/>
    </source>
</evidence>
<accession>A0A2I0W7I6</accession>
<reference evidence="3 4" key="1">
    <citation type="journal article" date="2016" name="Sci. Rep.">
        <title>The Dendrobium catenatum Lindl. genome sequence provides insights into polysaccharide synthase, floral development and adaptive evolution.</title>
        <authorList>
            <person name="Zhang G.Q."/>
            <person name="Xu Q."/>
            <person name="Bian C."/>
            <person name="Tsai W.C."/>
            <person name="Yeh C.M."/>
            <person name="Liu K.W."/>
            <person name="Yoshida K."/>
            <person name="Zhang L.S."/>
            <person name="Chang S.B."/>
            <person name="Chen F."/>
            <person name="Shi Y."/>
            <person name="Su Y.Y."/>
            <person name="Zhang Y.Q."/>
            <person name="Chen L.J."/>
            <person name="Yin Y."/>
            <person name="Lin M."/>
            <person name="Huang H."/>
            <person name="Deng H."/>
            <person name="Wang Z.W."/>
            <person name="Zhu S.L."/>
            <person name="Zhao X."/>
            <person name="Deng C."/>
            <person name="Niu S.C."/>
            <person name="Huang J."/>
            <person name="Wang M."/>
            <person name="Liu G.H."/>
            <person name="Yang H.J."/>
            <person name="Xiao X.J."/>
            <person name="Hsiao Y.Y."/>
            <person name="Wu W.L."/>
            <person name="Chen Y.Y."/>
            <person name="Mitsuda N."/>
            <person name="Ohme-Takagi M."/>
            <person name="Luo Y.B."/>
            <person name="Van de Peer Y."/>
            <person name="Liu Z.J."/>
        </authorList>
    </citation>
    <scope>NUCLEOTIDE SEQUENCE [LARGE SCALE GENOMIC DNA]</scope>
    <source>
        <tissue evidence="3">The whole plant</tissue>
    </source>
</reference>
<dbReference type="InterPro" id="IPR000270">
    <property type="entry name" value="PB1_dom"/>
</dbReference>
<evidence type="ECO:0000313" key="4">
    <source>
        <dbReference type="Proteomes" id="UP000233837"/>
    </source>
</evidence>
<keyword evidence="4" id="KW-1185">Reference proteome</keyword>
<dbReference type="PANTHER" id="PTHR31066:SF85">
    <property type="entry name" value="OS02G0809100 PROTEIN"/>
    <property type="match status" value="1"/>
</dbReference>
<dbReference type="Proteomes" id="UP000233837">
    <property type="component" value="Unassembled WGS sequence"/>
</dbReference>
<dbReference type="EMBL" id="KZ502877">
    <property type="protein sequence ID" value="PKU71623.1"/>
    <property type="molecule type" value="Genomic_DNA"/>
</dbReference>
<name>A0A2I0W7I6_9ASPA</name>
<dbReference type="Pfam" id="PF00564">
    <property type="entry name" value="PB1"/>
    <property type="match status" value="1"/>
</dbReference>
<dbReference type="SUPFAM" id="SSF54277">
    <property type="entry name" value="CAD &amp; PB1 domains"/>
    <property type="match status" value="1"/>
</dbReference>
<feature type="domain" description="PB1" evidence="2">
    <location>
        <begin position="41"/>
        <end position="125"/>
    </location>
</feature>
<dbReference type="InterPro" id="IPR053198">
    <property type="entry name" value="Gynoecium_Dev_Regulator"/>
</dbReference>
<feature type="region of interest" description="Disordered" evidence="1">
    <location>
        <begin position="238"/>
        <end position="280"/>
    </location>
</feature>
<reference evidence="3 4" key="2">
    <citation type="journal article" date="2017" name="Nature">
        <title>The Apostasia genome and the evolution of orchids.</title>
        <authorList>
            <person name="Zhang G.Q."/>
            <person name="Liu K.W."/>
            <person name="Li Z."/>
            <person name="Lohaus R."/>
            <person name="Hsiao Y.Y."/>
            <person name="Niu S.C."/>
            <person name="Wang J.Y."/>
            <person name="Lin Y.C."/>
            <person name="Xu Q."/>
            <person name="Chen L.J."/>
            <person name="Yoshida K."/>
            <person name="Fujiwara S."/>
            <person name="Wang Z.W."/>
            <person name="Zhang Y.Q."/>
            <person name="Mitsuda N."/>
            <person name="Wang M."/>
            <person name="Liu G.H."/>
            <person name="Pecoraro L."/>
            <person name="Huang H.X."/>
            <person name="Xiao X.J."/>
            <person name="Lin M."/>
            <person name="Wu X.Y."/>
            <person name="Wu W.L."/>
            <person name="Chen Y.Y."/>
            <person name="Chang S.B."/>
            <person name="Sakamoto S."/>
            <person name="Ohme-Takagi M."/>
            <person name="Yagi M."/>
            <person name="Zeng S.J."/>
            <person name="Shen C.Y."/>
            <person name="Yeh C.M."/>
            <person name="Luo Y.B."/>
            <person name="Tsai W.C."/>
            <person name="Van de Peer Y."/>
            <person name="Liu Z.J."/>
        </authorList>
    </citation>
    <scope>NUCLEOTIDE SEQUENCE [LARGE SCALE GENOMIC DNA]</scope>
    <source>
        <tissue evidence="3">The whole plant</tissue>
    </source>
</reference>